<dbReference type="PANTHER" id="PTHR43312:SF1">
    <property type="entry name" value="NADP-DEPENDENT OXIDOREDUCTASE DOMAIN-CONTAINING PROTEIN"/>
    <property type="match status" value="1"/>
</dbReference>
<dbReference type="CDD" id="cd19097">
    <property type="entry name" value="AKR_unchar"/>
    <property type="match status" value="1"/>
</dbReference>
<evidence type="ECO:0000313" key="3">
    <source>
        <dbReference type="Proteomes" id="UP001165302"/>
    </source>
</evidence>
<name>A0ABS7Z1N8_9SPHI</name>
<dbReference type="EMBL" id="JADEYP010000003">
    <property type="protein sequence ID" value="MCA5004084.1"/>
    <property type="molecule type" value="Genomic_DNA"/>
</dbReference>
<reference evidence="2" key="1">
    <citation type="submission" date="2020-10" db="EMBL/GenBank/DDBJ databases">
        <authorList>
            <person name="Lu T."/>
            <person name="Wang Q."/>
            <person name="Han X."/>
        </authorList>
    </citation>
    <scope>NUCLEOTIDE SEQUENCE</scope>
    <source>
        <strain evidence="2">WQ 366</strain>
    </source>
</reference>
<keyword evidence="3" id="KW-1185">Reference proteome</keyword>
<evidence type="ECO:0000259" key="1">
    <source>
        <dbReference type="Pfam" id="PF00248"/>
    </source>
</evidence>
<dbReference type="SUPFAM" id="SSF51430">
    <property type="entry name" value="NAD(P)-linked oxidoreductase"/>
    <property type="match status" value="1"/>
</dbReference>
<organism evidence="2 3">
    <name type="scientific">Sphingobacterium bovistauri</name>
    <dbReference type="NCBI Taxonomy" id="2781959"/>
    <lineage>
        <taxon>Bacteria</taxon>
        <taxon>Pseudomonadati</taxon>
        <taxon>Bacteroidota</taxon>
        <taxon>Sphingobacteriia</taxon>
        <taxon>Sphingobacteriales</taxon>
        <taxon>Sphingobacteriaceae</taxon>
        <taxon>Sphingobacterium</taxon>
    </lineage>
</organism>
<proteinExistence type="predicted"/>
<dbReference type="PANTHER" id="PTHR43312">
    <property type="entry name" value="D-THREO-ALDOSE 1-DEHYDROGENASE"/>
    <property type="match status" value="1"/>
</dbReference>
<accession>A0ABS7Z1N8</accession>
<feature type="domain" description="NADP-dependent oxidoreductase" evidence="1">
    <location>
        <begin position="6"/>
        <end position="275"/>
    </location>
</feature>
<dbReference type="Gene3D" id="3.20.20.100">
    <property type="entry name" value="NADP-dependent oxidoreductase domain"/>
    <property type="match status" value="1"/>
</dbReference>
<dbReference type="InterPro" id="IPR053135">
    <property type="entry name" value="AKR2_Oxidoreductase"/>
</dbReference>
<dbReference type="InterPro" id="IPR036812">
    <property type="entry name" value="NAD(P)_OxRdtase_dom_sf"/>
</dbReference>
<sequence>MKSLRKLILGTAQFGLDYGVNNSIGKISSSEACEILCYARSKGILTLDTASAYGDAEEKIGNYHSSAETSFDVITKFDKLFDLGWEESIQLSLKKIKVPIVEAAMFHSFSSYQDSKADLKIIQAKGKGKYFKRLGVSVYTNEELEELLNDDNVELVQLPFNLLDNDSHRNVILQKLKDAGKIIHTRSVFLQGLFYKSLTELPPTLISLKPHLLEARQIADEAEVDIGVLALQYVLSKDYIDGVLIGIDSKDQLEKNIHALNQKINPVVFEKIDAIRVNNVDLLNPSKW</sequence>
<evidence type="ECO:0000313" key="2">
    <source>
        <dbReference type="EMBL" id="MCA5004084.1"/>
    </source>
</evidence>
<dbReference type="Pfam" id="PF00248">
    <property type="entry name" value="Aldo_ket_red"/>
    <property type="match status" value="1"/>
</dbReference>
<comment type="caution">
    <text evidence="2">The sequence shown here is derived from an EMBL/GenBank/DDBJ whole genome shotgun (WGS) entry which is preliminary data.</text>
</comment>
<dbReference type="RefSeq" id="WP_225551417.1">
    <property type="nucleotide sequence ID" value="NZ_JADEYP010000003.1"/>
</dbReference>
<protein>
    <submittedName>
        <fullName evidence="2">Aldo/keto reductase</fullName>
    </submittedName>
</protein>
<dbReference type="Proteomes" id="UP001165302">
    <property type="component" value="Unassembled WGS sequence"/>
</dbReference>
<gene>
    <name evidence="2" type="ORF">IPZ78_02820</name>
</gene>
<dbReference type="InterPro" id="IPR023210">
    <property type="entry name" value="NADP_OxRdtase_dom"/>
</dbReference>